<evidence type="ECO:0000313" key="4">
    <source>
        <dbReference type="EMBL" id="CAE0721126.1"/>
    </source>
</evidence>
<dbReference type="InterPro" id="IPR003582">
    <property type="entry name" value="ShKT_dom"/>
</dbReference>
<feature type="region of interest" description="Disordered" evidence="1">
    <location>
        <begin position="1"/>
        <end position="52"/>
    </location>
</feature>
<dbReference type="SUPFAM" id="SSF50969">
    <property type="entry name" value="YVTN repeat-like/Quinoprotein amine dehydrogenase"/>
    <property type="match status" value="1"/>
</dbReference>
<evidence type="ECO:0000313" key="6">
    <source>
        <dbReference type="EMBL" id="CAE0721128.1"/>
    </source>
</evidence>
<evidence type="ECO:0000256" key="1">
    <source>
        <dbReference type="SAM" id="MobiDB-lite"/>
    </source>
</evidence>
<dbReference type="PROSITE" id="PS51670">
    <property type="entry name" value="SHKT"/>
    <property type="match status" value="1"/>
</dbReference>
<dbReference type="Pfam" id="PF05096">
    <property type="entry name" value="Glu_cyclase_2"/>
    <property type="match status" value="1"/>
</dbReference>
<reference evidence="6" key="1">
    <citation type="submission" date="2021-01" db="EMBL/GenBank/DDBJ databases">
        <authorList>
            <person name="Corre E."/>
            <person name="Pelletier E."/>
            <person name="Niang G."/>
            <person name="Scheremetjew M."/>
            <person name="Finn R."/>
            <person name="Kale V."/>
            <person name="Holt S."/>
            <person name="Cochrane G."/>
            <person name="Meng A."/>
            <person name="Brown T."/>
            <person name="Cohen L."/>
        </authorList>
    </citation>
    <scope>NUCLEOTIDE SEQUENCE</scope>
    <source>
        <strain evidence="6">10249 10 AB</strain>
    </source>
</reference>
<evidence type="ECO:0000259" key="3">
    <source>
        <dbReference type="PROSITE" id="PS51670"/>
    </source>
</evidence>
<protein>
    <recommendedName>
        <fullName evidence="3">ShKT domain-containing protein</fullName>
    </recommendedName>
</protein>
<evidence type="ECO:0000313" key="5">
    <source>
        <dbReference type="EMBL" id="CAE0721127.1"/>
    </source>
</evidence>
<keyword evidence="2" id="KW-1133">Transmembrane helix</keyword>
<sequence length="477" mass="54714">MDEEIEMNDLLGHAEEIVSSSSVENDQDPRRQEQDQDKGIGPGVGLGKQQRRKDRRQMNCCLILVITILLMGTVFYLANRIYFARAQMDGLLETYEKDKKQVNVDAEHDIDVESTEIVDNNYYNFNATNAQNEALVAEDPSKQPDNCIDDPDFRLRNNPKRNCDWVAQNHNKVCSRQRVKQNCPVACGDCVGVRVKSEGKNNENTKIQSTIVAGIDDQDTYCEDLSQYKEWHEIRISKDDGKMFNVVKQMTHDKGSFTQGLTYARGTLFESAGLYGKSTVRILDSETGSVEKIVSLIPKLFAEGIAYYKDSLVQITWKSQLGFLYNIKTLEETSSFKFETTLNEGWGITWDRCKDELIVTDGSENLHFWDPRTLKEIRRISVNRMDGLRALELNEIEFWRGRVLANVWFEDVVLVIDPETGTVEKEYDFSELWPKLERKKFGADVLNGISISGDPDILYFTGKLWDRMFKIQLLPGL</sequence>
<feature type="domain" description="ShKT" evidence="3">
    <location>
        <begin position="154"/>
        <end position="190"/>
    </location>
</feature>
<dbReference type="EMBL" id="HBIX01019621">
    <property type="protein sequence ID" value="CAE0721127.1"/>
    <property type="molecule type" value="Transcribed_RNA"/>
</dbReference>
<dbReference type="PANTHER" id="PTHR31270">
    <property type="entry name" value="GLUTAMINYL-PEPTIDE CYCLOTRANSFERASE"/>
    <property type="match status" value="1"/>
</dbReference>
<dbReference type="EMBL" id="HBIX01019620">
    <property type="protein sequence ID" value="CAE0721126.1"/>
    <property type="molecule type" value="Transcribed_RNA"/>
</dbReference>
<feature type="transmembrane region" description="Helical" evidence="2">
    <location>
        <begin position="58"/>
        <end position="78"/>
    </location>
</feature>
<feature type="compositionally biased region" description="Basic and acidic residues" evidence="1">
    <location>
        <begin position="27"/>
        <end position="38"/>
    </location>
</feature>
<keyword evidence="2" id="KW-0812">Transmembrane</keyword>
<gene>
    <name evidence="4" type="ORF">PAUS00366_LOCUS13881</name>
    <name evidence="5" type="ORF">PAUS00366_LOCUS13882</name>
    <name evidence="6" type="ORF">PAUS00366_LOCUS13883</name>
</gene>
<name>A0A6V0A8M3_9STRA</name>
<dbReference type="AlphaFoldDB" id="A0A6V0A8M3"/>
<dbReference type="InterPro" id="IPR007788">
    <property type="entry name" value="QCT"/>
</dbReference>
<dbReference type="PANTHER" id="PTHR31270:SF1">
    <property type="entry name" value="GLUTAMINYL-PEPTIDE CYCLOTRANSFERASE"/>
    <property type="match status" value="1"/>
</dbReference>
<proteinExistence type="predicted"/>
<evidence type="ECO:0000256" key="2">
    <source>
        <dbReference type="SAM" id="Phobius"/>
    </source>
</evidence>
<dbReference type="InterPro" id="IPR011044">
    <property type="entry name" value="Quino_amine_DH_bsu"/>
</dbReference>
<keyword evidence="2" id="KW-0472">Membrane</keyword>
<accession>A0A6V0A8M3</accession>
<dbReference type="EMBL" id="HBIX01019622">
    <property type="protein sequence ID" value="CAE0721128.1"/>
    <property type="molecule type" value="Transcribed_RNA"/>
</dbReference>
<organism evidence="6">
    <name type="scientific">Pseudo-nitzschia australis</name>
    <dbReference type="NCBI Taxonomy" id="44445"/>
    <lineage>
        <taxon>Eukaryota</taxon>
        <taxon>Sar</taxon>
        <taxon>Stramenopiles</taxon>
        <taxon>Ochrophyta</taxon>
        <taxon>Bacillariophyta</taxon>
        <taxon>Bacillariophyceae</taxon>
        <taxon>Bacillariophycidae</taxon>
        <taxon>Bacillariales</taxon>
        <taxon>Bacillariaceae</taxon>
        <taxon>Pseudo-nitzschia</taxon>
    </lineage>
</organism>
<dbReference type="GO" id="GO:0016603">
    <property type="term" value="F:glutaminyl-peptide cyclotransferase activity"/>
    <property type="evidence" value="ECO:0007669"/>
    <property type="project" value="InterPro"/>
</dbReference>